<dbReference type="EMBL" id="CP035758">
    <property type="protein sequence ID" value="QBD77293.1"/>
    <property type="molecule type" value="Genomic_DNA"/>
</dbReference>
<dbReference type="RefSeq" id="WP_129888356.1">
    <property type="nucleotide sequence ID" value="NZ_CP035758.1"/>
</dbReference>
<dbReference type="AlphaFoldDB" id="A0A4P6JPY0"/>
<evidence type="ECO:0000313" key="1">
    <source>
        <dbReference type="EMBL" id="QBD77293.1"/>
    </source>
</evidence>
<gene>
    <name evidence="1" type="ORF">EPA93_15350</name>
</gene>
<dbReference type="Proteomes" id="UP000290365">
    <property type="component" value="Chromosome"/>
</dbReference>
<evidence type="ECO:0000313" key="2">
    <source>
        <dbReference type="Proteomes" id="UP000290365"/>
    </source>
</evidence>
<protein>
    <submittedName>
        <fullName evidence="1">Uncharacterized protein</fullName>
    </submittedName>
</protein>
<name>A0A4P6JPY0_KTERU</name>
<reference evidence="1 2" key="1">
    <citation type="submission" date="2019-01" db="EMBL/GenBank/DDBJ databases">
        <title>Ktedonosporobacter rubrisoli SCAWS-G2.</title>
        <authorList>
            <person name="Huang Y."/>
            <person name="Yan B."/>
        </authorList>
    </citation>
    <scope>NUCLEOTIDE SEQUENCE [LARGE SCALE GENOMIC DNA]</scope>
    <source>
        <strain evidence="1 2">SCAWS-G2</strain>
    </source>
</reference>
<dbReference type="KEGG" id="kbs:EPA93_15350"/>
<proteinExistence type="predicted"/>
<accession>A0A4P6JPY0</accession>
<keyword evidence="2" id="KW-1185">Reference proteome</keyword>
<organism evidence="1 2">
    <name type="scientific">Ktedonosporobacter rubrisoli</name>
    <dbReference type="NCBI Taxonomy" id="2509675"/>
    <lineage>
        <taxon>Bacteria</taxon>
        <taxon>Bacillati</taxon>
        <taxon>Chloroflexota</taxon>
        <taxon>Ktedonobacteria</taxon>
        <taxon>Ktedonobacterales</taxon>
        <taxon>Ktedonosporobacteraceae</taxon>
        <taxon>Ktedonosporobacter</taxon>
    </lineage>
</organism>
<sequence length="65" mass="7389">MKRFVQFSMEDGTQVVVEVNEDELEVEAEGGLVAASRTDEIKEAFVKAKIHLRELLGRSCQLYDM</sequence>